<evidence type="ECO:0000313" key="1">
    <source>
        <dbReference type="EMBL" id="CAX82792.1"/>
    </source>
</evidence>
<dbReference type="EMBL" id="FN327068">
    <property type="protein sequence ID" value="CAX82792.1"/>
    <property type="molecule type" value="mRNA"/>
</dbReference>
<organism evidence="1">
    <name type="scientific">Schistosoma japonicum</name>
    <name type="common">Blood fluke</name>
    <dbReference type="NCBI Taxonomy" id="6182"/>
    <lineage>
        <taxon>Eukaryota</taxon>
        <taxon>Metazoa</taxon>
        <taxon>Spiralia</taxon>
        <taxon>Lophotrochozoa</taxon>
        <taxon>Platyhelminthes</taxon>
        <taxon>Trematoda</taxon>
        <taxon>Digenea</taxon>
        <taxon>Strigeidida</taxon>
        <taxon>Schistosomatoidea</taxon>
        <taxon>Schistosomatidae</taxon>
        <taxon>Schistosoma</taxon>
    </lineage>
</organism>
<accession>C7TYW6</accession>
<dbReference type="AlphaFoldDB" id="C7TYW6"/>
<proteinExistence type="evidence at transcript level"/>
<sequence>MPFCDKVTIFIGNWNHALMYVDCCSCTSRYFGINGTPLTISNLLMLAQDEPD</sequence>
<reference evidence="1" key="1">
    <citation type="journal article" date="2009" name="Nature">
        <title>The Schistosoma japonicum genome reveals features of host-parasite interplay.</title>
        <authorList>
            <person name="Liu F."/>
            <person name="Zhou Y."/>
            <person name="Wang Z.Q."/>
            <person name="Lu G."/>
            <person name="Zheng H."/>
            <person name="Brindley P.J."/>
            <person name="McManus D.P."/>
            <person name="Blair D."/>
            <person name="Zhang Q.H."/>
            <person name="Zhong Y."/>
            <person name="Wang S."/>
            <person name="Han Z.G."/>
            <person name="Chen Z."/>
        </authorList>
    </citation>
    <scope>NUCLEOTIDE SEQUENCE</scope>
    <source>
        <strain evidence="1">Anhui</strain>
    </source>
</reference>
<protein>
    <submittedName>
        <fullName evidence="1">Uncharacterized protein</fullName>
    </submittedName>
</protein>
<reference evidence="1" key="2">
    <citation type="submission" date="2009-03" db="EMBL/GenBank/DDBJ databases">
        <authorList>
            <person name="Gang L."/>
        </authorList>
    </citation>
    <scope>NUCLEOTIDE SEQUENCE</scope>
    <source>
        <strain evidence="1">Anhui</strain>
    </source>
</reference>
<name>C7TYW6_SCHJA</name>